<evidence type="ECO:0000259" key="1">
    <source>
        <dbReference type="Pfam" id="PF15652"/>
    </source>
</evidence>
<dbReference type="InterPro" id="IPR028900">
    <property type="entry name" value="Tox-SHH_dom"/>
</dbReference>
<proteinExistence type="predicted"/>
<reference evidence="2 3" key="1">
    <citation type="submission" date="2014-08" db="EMBL/GenBank/DDBJ databases">
        <title>Porphyromonas gulae strain:COT-052_OH3439 Genome sequencing.</title>
        <authorList>
            <person name="Wallis C."/>
            <person name="Deusch O."/>
            <person name="O'Flynn C."/>
            <person name="Davis I."/>
            <person name="Jospin G."/>
            <person name="Darling A.E."/>
            <person name="Coil D.A."/>
            <person name="Alexiev A."/>
            <person name="Horsfall A."/>
            <person name="Kirkwood N."/>
            <person name="Harris S."/>
            <person name="Eisen J.A."/>
        </authorList>
    </citation>
    <scope>NUCLEOTIDE SEQUENCE [LARGE SCALE GENOMIC DNA]</scope>
    <source>
        <strain evidence="3">COT-052 OH3439</strain>
    </source>
</reference>
<dbReference type="EMBL" id="JRAK01000082">
    <property type="protein sequence ID" value="KGN87739.1"/>
    <property type="molecule type" value="Genomic_DNA"/>
</dbReference>
<dbReference type="Proteomes" id="UP000030146">
    <property type="component" value="Unassembled WGS sequence"/>
</dbReference>
<keyword evidence="3" id="KW-1185">Reference proteome</keyword>
<protein>
    <submittedName>
        <fullName evidence="2">Sugar-binding protein</fullName>
    </submittedName>
</protein>
<dbReference type="Pfam" id="PF15652">
    <property type="entry name" value="Tox-SHH"/>
    <property type="match status" value="1"/>
</dbReference>
<name>A0A0A2FH94_9PORP</name>
<organism evidence="2 3">
    <name type="scientific">Porphyromonas gulae</name>
    <dbReference type="NCBI Taxonomy" id="111105"/>
    <lineage>
        <taxon>Bacteria</taxon>
        <taxon>Pseudomonadati</taxon>
        <taxon>Bacteroidota</taxon>
        <taxon>Bacteroidia</taxon>
        <taxon>Bacteroidales</taxon>
        <taxon>Porphyromonadaceae</taxon>
        <taxon>Porphyromonas</taxon>
    </lineage>
</organism>
<feature type="domain" description="Tox-SHH" evidence="1">
    <location>
        <begin position="23"/>
        <end position="116"/>
    </location>
</feature>
<dbReference type="AlphaFoldDB" id="A0A0A2FH94"/>
<comment type="caution">
    <text evidence="2">The sequence shown here is derived from an EMBL/GenBank/DDBJ whole genome shotgun (WGS) entry which is preliminary data.</text>
</comment>
<evidence type="ECO:0000313" key="2">
    <source>
        <dbReference type="EMBL" id="KGN87739.1"/>
    </source>
</evidence>
<evidence type="ECO:0000313" key="3">
    <source>
        <dbReference type="Proteomes" id="UP000030146"/>
    </source>
</evidence>
<gene>
    <name evidence="2" type="ORF">HR15_05925</name>
</gene>
<sequence>MDPFGLSPTNPFDVVPYKPSSIPLENHHGILDVWAANNIDGYKSRASHNPTIALTKGQHDATKAVYRDWLKEKTGKPVDWTKVSAREAQQLSERMFDAAKVPQHARDEYYRKFNQYIYSGIYLFRM</sequence>
<accession>A0A0A2FH94</accession>